<dbReference type="Gene3D" id="2.160.20.10">
    <property type="entry name" value="Single-stranded right-handed beta-helix, Pectin lyase-like"/>
    <property type="match status" value="1"/>
</dbReference>
<reference evidence="1 2" key="1">
    <citation type="submission" date="2019-02" db="EMBL/GenBank/DDBJ databases">
        <title>Deep-cultivation of Planctomycetes and their phenomic and genomic characterization uncovers novel biology.</title>
        <authorList>
            <person name="Wiegand S."/>
            <person name="Jogler M."/>
            <person name="Boedeker C."/>
            <person name="Pinto D."/>
            <person name="Vollmers J."/>
            <person name="Rivas-Marin E."/>
            <person name="Kohn T."/>
            <person name="Peeters S.H."/>
            <person name="Heuer A."/>
            <person name="Rast P."/>
            <person name="Oberbeckmann S."/>
            <person name="Bunk B."/>
            <person name="Jeske O."/>
            <person name="Meyerdierks A."/>
            <person name="Storesund J.E."/>
            <person name="Kallscheuer N."/>
            <person name="Luecker S."/>
            <person name="Lage O.M."/>
            <person name="Pohl T."/>
            <person name="Merkel B.J."/>
            <person name="Hornburger P."/>
            <person name="Mueller R.-W."/>
            <person name="Bruemmer F."/>
            <person name="Labrenz M."/>
            <person name="Spormann A.M."/>
            <person name="Op den Camp H."/>
            <person name="Overmann J."/>
            <person name="Amann R."/>
            <person name="Jetten M.S.M."/>
            <person name="Mascher T."/>
            <person name="Medema M.H."/>
            <person name="Devos D.P."/>
            <person name="Kaster A.-K."/>
            <person name="Ovreas L."/>
            <person name="Rohde M."/>
            <person name="Galperin M.Y."/>
            <person name="Jogler C."/>
        </authorList>
    </citation>
    <scope>NUCLEOTIDE SEQUENCE [LARGE SCALE GENOMIC DNA]</scope>
    <source>
        <strain evidence="1 2">Pla175</strain>
    </source>
</reference>
<dbReference type="EMBL" id="CP036291">
    <property type="protein sequence ID" value="QDU86849.1"/>
    <property type="molecule type" value="Genomic_DNA"/>
</dbReference>
<evidence type="ECO:0000313" key="1">
    <source>
        <dbReference type="EMBL" id="QDU86849.1"/>
    </source>
</evidence>
<dbReference type="Proteomes" id="UP000317429">
    <property type="component" value="Chromosome"/>
</dbReference>
<sequence length="379" mass="39490">MAEAIFVNGGNEATVNAALARAASSIVAISPNQGGYTWSHQIPPVIVAGSFDLSGPVRMPASSRLLAEGAVFKCGSLASTTFAIEGQGWRSEISGSLTIADAPNGVRWNTGDLGNNLTMGSSLISGVHFAGVRGTAVDIQCRSSVVVVERCVFDKVDKIAHSRMCDQLTIRDCFCRPTGTAGVTPITTSWGRLMVDGGIFTPAANARTQASLAWIELEAAGDRQEQMVLVRGARFGGEYGGMAVVLNRCPPRTSFPSAPGVSITLRDVHASNTPSADEYAADPPIGAPLVLLAELPNSLVIDGCIGMVRPKHLVDFLPWVDGPALAAGMSATGLNNRCILQLQRGATITPGEEAPEVLRPFVVGPAAQPVGPARPLPAQ</sequence>
<accession>A0A518D5W0</accession>
<name>A0A518D5W0_9BACT</name>
<keyword evidence="2" id="KW-1185">Reference proteome</keyword>
<protein>
    <submittedName>
        <fullName evidence="1">Uncharacterized protein</fullName>
    </submittedName>
</protein>
<dbReference type="AlphaFoldDB" id="A0A518D5W0"/>
<gene>
    <name evidence="1" type="ORF">Pla175_02020</name>
</gene>
<organism evidence="1 2">
    <name type="scientific">Pirellulimonas nuda</name>
    <dbReference type="NCBI Taxonomy" id="2528009"/>
    <lineage>
        <taxon>Bacteria</taxon>
        <taxon>Pseudomonadati</taxon>
        <taxon>Planctomycetota</taxon>
        <taxon>Planctomycetia</taxon>
        <taxon>Pirellulales</taxon>
        <taxon>Lacipirellulaceae</taxon>
        <taxon>Pirellulimonas</taxon>
    </lineage>
</organism>
<dbReference type="InterPro" id="IPR012334">
    <property type="entry name" value="Pectin_lyas_fold"/>
</dbReference>
<dbReference type="RefSeq" id="WP_145280448.1">
    <property type="nucleotide sequence ID" value="NZ_CP036291.1"/>
</dbReference>
<dbReference type="KEGG" id="pnd:Pla175_02020"/>
<evidence type="ECO:0000313" key="2">
    <source>
        <dbReference type="Proteomes" id="UP000317429"/>
    </source>
</evidence>
<proteinExistence type="predicted"/>